<evidence type="ECO:0000256" key="2">
    <source>
        <dbReference type="SAM" id="SignalP"/>
    </source>
</evidence>
<gene>
    <name evidence="4" type="ORF">ENJ74_03705</name>
</gene>
<dbReference type="SUPFAM" id="SSF53850">
    <property type="entry name" value="Periplasmic binding protein-like II"/>
    <property type="match status" value="1"/>
</dbReference>
<dbReference type="Gene3D" id="3.40.190.10">
    <property type="entry name" value="Periplasmic binding protein-like II"/>
    <property type="match status" value="2"/>
</dbReference>
<feature type="signal peptide" evidence="2">
    <location>
        <begin position="1"/>
        <end position="25"/>
    </location>
</feature>
<sequence>MLMKPFSRYISAILLLIMAICSANASEKRPFVWVDDENYWPAIYRGADGKPAGIFNDIMTEAFARLDIPLKKAVYPWKRAQKMVKEGEADGMVTVYTKERKAYTVATEPLWNIGETLFFRRDDPKACRILKIKSFKEMREFTLVDIQGSGWTKDQYDAHGIRNVIWVPNTESAFNMIAKGRADIFIMFDLNAFKILSEKRARNDTLADGYRNIVAITPKFASLPFR</sequence>
<evidence type="ECO:0000256" key="1">
    <source>
        <dbReference type="ARBA" id="ARBA00022729"/>
    </source>
</evidence>
<dbReference type="PANTHER" id="PTHR35936:SF25">
    <property type="entry name" value="ABC TRANSPORTER SUBSTRATE-BINDING PROTEIN"/>
    <property type="match status" value="1"/>
</dbReference>
<keyword evidence="1 2" id="KW-0732">Signal</keyword>
<dbReference type="Pfam" id="PF00497">
    <property type="entry name" value="SBP_bac_3"/>
    <property type="match status" value="1"/>
</dbReference>
<feature type="chain" id="PRO_5031226459" evidence="2">
    <location>
        <begin position="26"/>
        <end position="226"/>
    </location>
</feature>
<proteinExistence type="predicted"/>
<evidence type="ECO:0000259" key="3">
    <source>
        <dbReference type="Pfam" id="PF00497"/>
    </source>
</evidence>
<dbReference type="InterPro" id="IPR001638">
    <property type="entry name" value="Solute-binding_3/MltF_N"/>
</dbReference>
<dbReference type="AlphaFoldDB" id="A0A7V2WLW0"/>
<comment type="caution">
    <text evidence="4">The sequence shown here is derived from an EMBL/GenBank/DDBJ whole genome shotgun (WGS) entry which is preliminary data.</text>
</comment>
<reference evidence="4" key="1">
    <citation type="journal article" date="2020" name="mSystems">
        <title>Genome- and Community-Level Interaction Insights into Carbon Utilization and Element Cycling Functions of Hydrothermarchaeota in Hydrothermal Sediment.</title>
        <authorList>
            <person name="Zhou Z."/>
            <person name="Liu Y."/>
            <person name="Xu W."/>
            <person name="Pan J."/>
            <person name="Luo Z.H."/>
            <person name="Li M."/>
        </authorList>
    </citation>
    <scope>NUCLEOTIDE SEQUENCE [LARGE SCALE GENOMIC DNA]</scope>
    <source>
        <strain evidence="4">HyVt-513</strain>
    </source>
</reference>
<feature type="non-terminal residue" evidence="4">
    <location>
        <position position="226"/>
    </location>
</feature>
<accession>A0A7V2WLW0</accession>
<evidence type="ECO:0000313" key="4">
    <source>
        <dbReference type="EMBL" id="HFC03958.1"/>
    </source>
</evidence>
<dbReference type="Proteomes" id="UP000885722">
    <property type="component" value="Unassembled WGS sequence"/>
</dbReference>
<organism evidence="4">
    <name type="scientific">Nitratifractor salsuginis</name>
    <dbReference type="NCBI Taxonomy" id="269261"/>
    <lineage>
        <taxon>Bacteria</taxon>
        <taxon>Pseudomonadati</taxon>
        <taxon>Campylobacterota</taxon>
        <taxon>Epsilonproteobacteria</taxon>
        <taxon>Campylobacterales</taxon>
        <taxon>Sulfurovaceae</taxon>
        <taxon>Nitratifractor</taxon>
    </lineage>
</organism>
<name>A0A7V2WLW0_9BACT</name>
<dbReference type="PANTHER" id="PTHR35936">
    <property type="entry name" value="MEMBRANE-BOUND LYTIC MUREIN TRANSGLYCOSYLASE F"/>
    <property type="match status" value="1"/>
</dbReference>
<protein>
    <submittedName>
        <fullName evidence="4">Transporter substrate-binding domain-containing protein</fullName>
    </submittedName>
</protein>
<dbReference type="EMBL" id="DRNO01000250">
    <property type="protein sequence ID" value="HFC03958.1"/>
    <property type="molecule type" value="Genomic_DNA"/>
</dbReference>
<feature type="domain" description="Solute-binding protein family 3/N-terminal" evidence="3">
    <location>
        <begin position="36"/>
        <end position="157"/>
    </location>
</feature>